<proteinExistence type="predicted"/>
<keyword evidence="2" id="KW-0999">Mitochondrion inner membrane</keyword>
<comment type="subcellular location">
    <subcellularLocation>
        <location evidence="1">Mitochondrion inner membrane</location>
    </subcellularLocation>
</comment>
<dbReference type="EMBL" id="CP138894">
    <property type="protein sequence ID" value="WPK23717.1"/>
    <property type="molecule type" value="Genomic_DNA"/>
</dbReference>
<dbReference type="Pfam" id="PF02238">
    <property type="entry name" value="COX7a"/>
    <property type="match status" value="1"/>
</dbReference>
<evidence type="ECO:0000256" key="5">
    <source>
        <dbReference type="SAM" id="Phobius"/>
    </source>
</evidence>
<organism evidence="6 7">
    <name type="scientific">Australozyma saopauloensis</name>
    <dbReference type="NCBI Taxonomy" id="291208"/>
    <lineage>
        <taxon>Eukaryota</taxon>
        <taxon>Fungi</taxon>
        <taxon>Dikarya</taxon>
        <taxon>Ascomycota</taxon>
        <taxon>Saccharomycotina</taxon>
        <taxon>Pichiomycetes</taxon>
        <taxon>Metschnikowiaceae</taxon>
        <taxon>Australozyma</taxon>
    </lineage>
</organism>
<evidence type="ECO:0000313" key="7">
    <source>
        <dbReference type="Proteomes" id="UP001338582"/>
    </source>
</evidence>
<keyword evidence="5" id="KW-1133">Transmembrane helix</keyword>
<protein>
    <recommendedName>
        <fullName evidence="8">Cytochrome c oxidase subunit 7</fullName>
    </recommendedName>
</protein>
<reference evidence="6 7" key="1">
    <citation type="submission" date="2023-10" db="EMBL/GenBank/DDBJ databases">
        <title>Draft Genome Sequence of Candida saopaulonensis from a very Premature Infant with Sepsis.</title>
        <authorList>
            <person name="Ning Y."/>
            <person name="Dai R."/>
            <person name="Xiao M."/>
            <person name="Xu Y."/>
            <person name="Yan Q."/>
            <person name="Zhang L."/>
        </authorList>
    </citation>
    <scope>NUCLEOTIDE SEQUENCE [LARGE SCALE GENOMIC DNA]</scope>
    <source>
        <strain evidence="6 7">19XY460</strain>
    </source>
</reference>
<dbReference type="InterPro" id="IPR039297">
    <property type="entry name" value="COX7a"/>
</dbReference>
<evidence type="ECO:0000256" key="2">
    <source>
        <dbReference type="ARBA" id="ARBA00022792"/>
    </source>
</evidence>
<gene>
    <name evidence="6" type="ORF">PUMCH_000962</name>
</gene>
<feature type="transmembrane region" description="Helical" evidence="5">
    <location>
        <begin position="29"/>
        <end position="50"/>
    </location>
</feature>
<dbReference type="AlphaFoldDB" id="A0AAX4H573"/>
<dbReference type="RefSeq" id="XP_062876103.1">
    <property type="nucleotide sequence ID" value="XM_063020033.1"/>
</dbReference>
<evidence type="ECO:0000313" key="6">
    <source>
        <dbReference type="EMBL" id="WPK23717.1"/>
    </source>
</evidence>
<evidence type="ECO:0000256" key="4">
    <source>
        <dbReference type="ARBA" id="ARBA00023136"/>
    </source>
</evidence>
<dbReference type="Proteomes" id="UP001338582">
    <property type="component" value="Chromosome 1"/>
</dbReference>
<sequence>MDPQRIIRLQKLYQNSNQKLWYKGPRGKLLVWPYYALFTASTAYTLYYAGRAIAGLKADD</sequence>
<keyword evidence="4 5" id="KW-0472">Membrane</keyword>
<accession>A0AAX4H573</accession>
<evidence type="ECO:0000256" key="1">
    <source>
        <dbReference type="ARBA" id="ARBA00004273"/>
    </source>
</evidence>
<dbReference type="KEGG" id="asau:88172030"/>
<dbReference type="GO" id="GO:0005743">
    <property type="term" value="C:mitochondrial inner membrane"/>
    <property type="evidence" value="ECO:0007669"/>
    <property type="project" value="UniProtKB-SubCell"/>
</dbReference>
<keyword evidence="5" id="KW-0812">Transmembrane</keyword>
<dbReference type="GeneID" id="88172030"/>
<name>A0AAX4H573_9ASCO</name>
<keyword evidence="3" id="KW-0496">Mitochondrion</keyword>
<evidence type="ECO:0008006" key="8">
    <source>
        <dbReference type="Google" id="ProtNLM"/>
    </source>
</evidence>
<evidence type="ECO:0000256" key="3">
    <source>
        <dbReference type="ARBA" id="ARBA00023128"/>
    </source>
</evidence>
<keyword evidence="7" id="KW-1185">Reference proteome</keyword>